<dbReference type="OrthoDB" id="9809813at2"/>
<dbReference type="RefSeq" id="WP_014703188.1">
    <property type="nucleotide sequence ID" value="NC_017856.1"/>
</dbReference>
<organism evidence="3 4">
    <name type="scientific">Methylophaga frappieri (strain ATCC BAA-2434 / DSM 25690 / JAM7)</name>
    <dbReference type="NCBI Taxonomy" id="754477"/>
    <lineage>
        <taxon>Bacteria</taxon>
        <taxon>Pseudomonadati</taxon>
        <taxon>Pseudomonadota</taxon>
        <taxon>Gammaproteobacteria</taxon>
        <taxon>Thiotrichales</taxon>
        <taxon>Piscirickettsiaceae</taxon>
        <taxon>Methylophaga</taxon>
    </lineage>
</organism>
<dbReference type="STRING" id="754477.Q7C_594"/>
<dbReference type="EMBL" id="CP003380">
    <property type="protein sequence ID" value="AFJ01766.1"/>
    <property type="molecule type" value="Genomic_DNA"/>
</dbReference>
<dbReference type="PANTHER" id="PTHR30336:SF4">
    <property type="entry name" value="ENVELOPE BIOGENESIS FACTOR ELYC"/>
    <property type="match status" value="1"/>
</dbReference>
<evidence type="ECO:0000256" key="1">
    <source>
        <dbReference type="SAM" id="Phobius"/>
    </source>
</evidence>
<protein>
    <recommendedName>
        <fullName evidence="2">DUF218 domain-containing protein</fullName>
    </recommendedName>
</protein>
<dbReference type="AlphaFoldDB" id="I1YFS3"/>
<dbReference type="Gene3D" id="3.40.50.620">
    <property type="entry name" value="HUPs"/>
    <property type="match status" value="1"/>
</dbReference>
<dbReference type="InterPro" id="IPR014729">
    <property type="entry name" value="Rossmann-like_a/b/a_fold"/>
</dbReference>
<sequence>MQADFFTLSKIGWMLVSPTAWIVWGVVLATIFLLVGWIRTAKVGLCGLSLLLVLTSFYPWGDMLLGKLENRFAAPALTEQIPDALIVLGGAEDMTVSLSHSGAEVGEAAERYLVAAQLARTFPETPVWVSGGSAALTMTDHAQVAAIHRRVMQVAGLPAEQVRIEQQSRNTAENMQNLSQVLPRDGYYLLITSAFHMPRAIGAARQQGLKLTPYPVDYRTESGAYRKLRFQPLSNWKNLELACREWLGLVVYYLTGKSPSIFPAPGNDADAKGDMR</sequence>
<feature type="transmembrane region" description="Helical" evidence="1">
    <location>
        <begin position="41"/>
        <end position="61"/>
    </location>
</feature>
<gene>
    <name evidence="3" type="ordered locus">Q7C_594</name>
</gene>
<feature type="transmembrane region" description="Helical" evidence="1">
    <location>
        <begin position="12"/>
        <end position="35"/>
    </location>
</feature>
<dbReference type="GO" id="GO:0043164">
    <property type="term" value="P:Gram-negative-bacterium-type cell wall biogenesis"/>
    <property type="evidence" value="ECO:0007669"/>
    <property type="project" value="TreeGrafter"/>
</dbReference>
<dbReference type="PATRIC" id="fig|754477.3.peg.587"/>
<dbReference type="KEGG" id="mec:Q7C_594"/>
<dbReference type="eggNOG" id="COG1434">
    <property type="taxonomic scope" value="Bacteria"/>
</dbReference>
<dbReference type="Proteomes" id="UP000009145">
    <property type="component" value="Chromosome"/>
</dbReference>
<proteinExistence type="predicted"/>
<dbReference type="Pfam" id="PF02698">
    <property type="entry name" value="DUF218"/>
    <property type="match status" value="1"/>
</dbReference>
<evidence type="ECO:0000259" key="2">
    <source>
        <dbReference type="Pfam" id="PF02698"/>
    </source>
</evidence>
<keyword evidence="1" id="KW-1133">Transmembrane helix</keyword>
<dbReference type="InterPro" id="IPR051599">
    <property type="entry name" value="Cell_Envelope_Assoc"/>
</dbReference>
<keyword evidence="1" id="KW-0472">Membrane</keyword>
<accession>I1YFS3</accession>
<name>I1YFS3_METFJ</name>
<dbReference type="PANTHER" id="PTHR30336">
    <property type="entry name" value="INNER MEMBRANE PROTEIN, PROBABLE PERMEASE"/>
    <property type="match status" value="1"/>
</dbReference>
<dbReference type="HOGENOM" id="CLU_053514_1_2_6"/>
<keyword evidence="1" id="KW-0812">Transmembrane</keyword>
<feature type="domain" description="DUF218" evidence="2">
    <location>
        <begin position="83"/>
        <end position="248"/>
    </location>
</feature>
<dbReference type="GO" id="GO:0005886">
    <property type="term" value="C:plasma membrane"/>
    <property type="evidence" value="ECO:0007669"/>
    <property type="project" value="TreeGrafter"/>
</dbReference>
<dbReference type="CDD" id="cd06259">
    <property type="entry name" value="YdcF-like"/>
    <property type="match status" value="1"/>
</dbReference>
<evidence type="ECO:0000313" key="3">
    <source>
        <dbReference type="EMBL" id="AFJ01766.1"/>
    </source>
</evidence>
<reference evidence="3 4" key="1">
    <citation type="journal article" date="2012" name="J. Bacteriol.">
        <title>Complete genome sequences of Methylophaga sp. strain JAM1 and Methylophaga sp. strain JAM7.</title>
        <authorList>
            <person name="Villeneuve C."/>
            <person name="Martineau C."/>
            <person name="Mauffrey F."/>
            <person name="Villemur R."/>
        </authorList>
    </citation>
    <scope>NUCLEOTIDE SEQUENCE [LARGE SCALE GENOMIC DNA]</scope>
    <source>
        <strain evidence="3 4">JAM7</strain>
    </source>
</reference>
<dbReference type="GO" id="GO:0000270">
    <property type="term" value="P:peptidoglycan metabolic process"/>
    <property type="evidence" value="ECO:0007669"/>
    <property type="project" value="TreeGrafter"/>
</dbReference>
<evidence type="ECO:0000313" key="4">
    <source>
        <dbReference type="Proteomes" id="UP000009145"/>
    </source>
</evidence>
<keyword evidence="4" id="KW-1185">Reference proteome</keyword>
<dbReference type="InterPro" id="IPR003848">
    <property type="entry name" value="DUF218"/>
</dbReference>